<name>A0A8X6HQW0_TRICU</name>
<dbReference type="EMBL" id="BMAO01003951">
    <property type="protein sequence ID" value="GFQ91224.1"/>
    <property type="molecule type" value="Genomic_DNA"/>
</dbReference>
<protein>
    <submittedName>
        <fullName evidence="2">Uncharacterized protein</fullName>
    </submittedName>
</protein>
<dbReference type="AlphaFoldDB" id="A0A8X6HQW0"/>
<evidence type="ECO:0000313" key="2">
    <source>
        <dbReference type="EMBL" id="GFQ91224.1"/>
    </source>
</evidence>
<evidence type="ECO:0000256" key="1">
    <source>
        <dbReference type="SAM" id="MobiDB-lite"/>
    </source>
</evidence>
<accession>A0A8X6HQW0</accession>
<feature type="region of interest" description="Disordered" evidence="1">
    <location>
        <begin position="74"/>
        <end position="97"/>
    </location>
</feature>
<sequence>MLQKKNKIWEQNFLTTITELNDVLPFHYSAKILSGGLEINRKCLETIKGGSCVKRQNEKEGRLMRADDDTLIGIDEKQRRPPLRTVGRKERKHHYSP</sequence>
<dbReference type="OrthoDB" id="10557680at2759"/>
<proteinExistence type="predicted"/>
<evidence type="ECO:0000313" key="3">
    <source>
        <dbReference type="Proteomes" id="UP000887116"/>
    </source>
</evidence>
<organism evidence="2 3">
    <name type="scientific">Trichonephila clavata</name>
    <name type="common">Joro spider</name>
    <name type="synonym">Nephila clavata</name>
    <dbReference type="NCBI Taxonomy" id="2740835"/>
    <lineage>
        <taxon>Eukaryota</taxon>
        <taxon>Metazoa</taxon>
        <taxon>Ecdysozoa</taxon>
        <taxon>Arthropoda</taxon>
        <taxon>Chelicerata</taxon>
        <taxon>Arachnida</taxon>
        <taxon>Araneae</taxon>
        <taxon>Araneomorphae</taxon>
        <taxon>Entelegynae</taxon>
        <taxon>Araneoidea</taxon>
        <taxon>Nephilidae</taxon>
        <taxon>Trichonephila</taxon>
    </lineage>
</organism>
<reference evidence="2" key="1">
    <citation type="submission" date="2020-07" db="EMBL/GenBank/DDBJ databases">
        <title>Multicomponent nature underlies the extraordinary mechanical properties of spider dragline silk.</title>
        <authorList>
            <person name="Kono N."/>
            <person name="Nakamura H."/>
            <person name="Mori M."/>
            <person name="Yoshida Y."/>
            <person name="Ohtoshi R."/>
            <person name="Malay A.D."/>
            <person name="Moran D.A.P."/>
            <person name="Tomita M."/>
            <person name="Numata K."/>
            <person name="Arakawa K."/>
        </authorList>
    </citation>
    <scope>NUCLEOTIDE SEQUENCE</scope>
</reference>
<gene>
    <name evidence="2" type="ORF">TNCT_655231</name>
</gene>
<dbReference type="Proteomes" id="UP000887116">
    <property type="component" value="Unassembled WGS sequence"/>
</dbReference>
<keyword evidence="3" id="KW-1185">Reference proteome</keyword>
<comment type="caution">
    <text evidence="2">The sequence shown here is derived from an EMBL/GenBank/DDBJ whole genome shotgun (WGS) entry which is preliminary data.</text>
</comment>